<feature type="signal peptide" evidence="1">
    <location>
        <begin position="1"/>
        <end position="27"/>
    </location>
</feature>
<feature type="chain" id="PRO_5046716778" evidence="1">
    <location>
        <begin position="28"/>
        <end position="136"/>
    </location>
</feature>
<evidence type="ECO:0000313" key="2">
    <source>
        <dbReference type="EMBL" id="MFI5677104.1"/>
    </source>
</evidence>
<organism evidence="2 3">
    <name type="scientific">Streptomyces cellulosae</name>
    <dbReference type="NCBI Taxonomy" id="1968"/>
    <lineage>
        <taxon>Bacteria</taxon>
        <taxon>Bacillati</taxon>
        <taxon>Actinomycetota</taxon>
        <taxon>Actinomycetes</taxon>
        <taxon>Kitasatosporales</taxon>
        <taxon>Streptomycetaceae</taxon>
        <taxon>Streptomyces</taxon>
    </lineage>
</organism>
<keyword evidence="1" id="KW-0732">Signal</keyword>
<dbReference type="Proteomes" id="UP001612415">
    <property type="component" value="Unassembled WGS sequence"/>
</dbReference>
<dbReference type="RefSeq" id="WP_398657777.1">
    <property type="nucleotide sequence ID" value="NZ_JBITDC010000007.1"/>
</dbReference>
<evidence type="ECO:0000256" key="1">
    <source>
        <dbReference type="SAM" id="SignalP"/>
    </source>
</evidence>
<sequence length="136" mass="14200">MKAKHLAAAAILSTIALTIGSAGTATADSPYDCTEGAACLYYNSGLNGASADDNGDNIDNYGTWKFEYTQSGAGGQNGYLQYVKNNAASISSGNDAGGYRVYYNSNYAGVYQTIGGNSWANLNSQLKNQNASGRHL</sequence>
<reference evidence="2 3" key="1">
    <citation type="submission" date="2024-10" db="EMBL/GenBank/DDBJ databases">
        <title>The Natural Products Discovery Center: Release of the First 8490 Sequenced Strains for Exploring Actinobacteria Biosynthetic Diversity.</title>
        <authorList>
            <person name="Kalkreuter E."/>
            <person name="Kautsar S.A."/>
            <person name="Yang D."/>
            <person name="Bader C.D."/>
            <person name="Teijaro C.N."/>
            <person name="Fluegel L."/>
            <person name="Davis C.M."/>
            <person name="Simpson J.R."/>
            <person name="Lauterbach L."/>
            <person name="Steele A.D."/>
            <person name="Gui C."/>
            <person name="Meng S."/>
            <person name="Li G."/>
            <person name="Viehrig K."/>
            <person name="Ye F."/>
            <person name="Su P."/>
            <person name="Kiefer A.F."/>
            <person name="Nichols A."/>
            <person name="Cepeda A.J."/>
            <person name="Yan W."/>
            <person name="Fan B."/>
            <person name="Jiang Y."/>
            <person name="Adhikari A."/>
            <person name="Zheng C.-J."/>
            <person name="Schuster L."/>
            <person name="Cowan T.M."/>
            <person name="Smanski M.J."/>
            <person name="Chevrette M.G."/>
            <person name="De Carvalho L.P.S."/>
            <person name="Shen B."/>
        </authorList>
    </citation>
    <scope>NUCLEOTIDE SEQUENCE [LARGE SCALE GENOMIC DNA]</scope>
    <source>
        <strain evidence="2 3">NPDC051599</strain>
    </source>
</reference>
<evidence type="ECO:0000313" key="3">
    <source>
        <dbReference type="Proteomes" id="UP001612415"/>
    </source>
</evidence>
<name>A0ABW7Y4R7_STRCE</name>
<dbReference type="Pfam" id="PF03995">
    <property type="entry name" value="Inhibitor_I36"/>
    <property type="match status" value="1"/>
</dbReference>
<keyword evidence="3" id="KW-1185">Reference proteome</keyword>
<gene>
    <name evidence="2" type="ORF">ACIA8P_20925</name>
</gene>
<protein>
    <submittedName>
        <fullName evidence="2">Peptidase inhibitor family I36 protein</fullName>
    </submittedName>
</protein>
<proteinExistence type="predicted"/>
<accession>A0ABW7Y4R7</accession>
<comment type="caution">
    <text evidence="2">The sequence shown here is derived from an EMBL/GenBank/DDBJ whole genome shotgun (WGS) entry which is preliminary data.</text>
</comment>
<dbReference type="EMBL" id="JBITDC010000007">
    <property type="protein sequence ID" value="MFI5677104.1"/>
    <property type="molecule type" value="Genomic_DNA"/>
</dbReference>